<dbReference type="AlphaFoldDB" id="A0A6T6FM14"/>
<evidence type="ECO:0000313" key="2">
    <source>
        <dbReference type="EMBL" id="CAD8333164.1"/>
    </source>
</evidence>
<reference evidence="2" key="1">
    <citation type="submission" date="2021-01" db="EMBL/GenBank/DDBJ databases">
        <authorList>
            <person name="Corre E."/>
            <person name="Pelletier E."/>
            <person name="Niang G."/>
            <person name="Scheremetjew M."/>
            <person name="Finn R."/>
            <person name="Kale V."/>
            <person name="Holt S."/>
            <person name="Cochrane G."/>
            <person name="Meng A."/>
            <person name="Brown T."/>
            <person name="Cohen L."/>
        </authorList>
    </citation>
    <scope>NUCLEOTIDE SEQUENCE</scope>
    <source>
        <strain evidence="2">CCMP3328</strain>
    </source>
</reference>
<accession>A0A6T6FM14</accession>
<proteinExistence type="predicted"/>
<feature type="compositionally biased region" description="Basic and acidic residues" evidence="1">
    <location>
        <begin position="125"/>
        <end position="147"/>
    </location>
</feature>
<protein>
    <submittedName>
        <fullName evidence="2">Uncharacterized protein</fullName>
    </submittedName>
</protein>
<feature type="region of interest" description="Disordered" evidence="1">
    <location>
        <begin position="109"/>
        <end position="153"/>
    </location>
</feature>
<sequence length="153" mass="16734">MAIQSKNWSKAATICIVHNDMEASLFDKLTDEQTLPAIDTSVAHELLMADAKLHETTSISNLQRRCIRSITQNWDEFQSGYKSSDDVSEALGNLPSHVLADILVKSMAQPKRNGAAAKAEASADDDSKRMGDANDVRGAESDDQDSHLDDDDE</sequence>
<evidence type="ECO:0000313" key="3">
    <source>
        <dbReference type="EMBL" id="CAD8333165.1"/>
    </source>
</evidence>
<gene>
    <name evidence="2" type="ORF">CAUS1442_LOCUS5265</name>
    <name evidence="3" type="ORF">CAUS1442_LOCUS5266</name>
</gene>
<dbReference type="EMBL" id="HBEF01008369">
    <property type="protein sequence ID" value="CAD8333165.1"/>
    <property type="molecule type" value="Transcribed_RNA"/>
</dbReference>
<organism evidence="2">
    <name type="scientific">Craspedostauros australis</name>
    <dbReference type="NCBI Taxonomy" id="1486917"/>
    <lineage>
        <taxon>Eukaryota</taxon>
        <taxon>Sar</taxon>
        <taxon>Stramenopiles</taxon>
        <taxon>Ochrophyta</taxon>
        <taxon>Bacillariophyta</taxon>
        <taxon>Bacillariophyceae</taxon>
        <taxon>Bacillariophycidae</taxon>
        <taxon>Naviculales</taxon>
        <taxon>Naviculaceae</taxon>
        <taxon>Craspedostauros</taxon>
    </lineage>
</organism>
<evidence type="ECO:0000256" key="1">
    <source>
        <dbReference type="SAM" id="MobiDB-lite"/>
    </source>
</evidence>
<dbReference type="EMBL" id="HBEF01008368">
    <property type="protein sequence ID" value="CAD8333164.1"/>
    <property type="molecule type" value="Transcribed_RNA"/>
</dbReference>
<name>A0A6T6FM14_9STRA</name>